<dbReference type="Pfam" id="PF00491">
    <property type="entry name" value="Arginase"/>
    <property type="match status" value="1"/>
</dbReference>
<proteinExistence type="inferred from homology"/>
<dbReference type="InterPro" id="IPR006035">
    <property type="entry name" value="Ureohydrolase"/>
</dbReference>
<dbReference type="PROSITE" id="PS51409">
    <property type="entry name" value="ARGINASE_2"/>
    <property type="match status" value="1"/>
</dbReference>
<gene>
    <name evidence="2" type="ORF">FNJ47_21585</name>
</gene>
<dbReference type="AlphaFoldDB" id="A0A6P1BJA1"/>
<organism evidence="2 3">
    <name type="scientific">Bradyrhizobium uaiense</name>
    <dbReference type="NCBI Taxonomy" id="2594946"/>
    <lineage>
        <taxon>Bacteria</taxon>
        <taxon>Pseudomonadati</taxon>
        <taxon>Pseudomonadota</taxon>
        <taxon>Alphaproteobacteria</taxon>
        <taxon>Hyphomicrobiales</taxon>
        <taxon>Nitrobacteraceae</taxon>
        <taxon>Bradyrhizobium</taxon>
    </lineage>
</organism>
<accession>A0A6P1BJA1</accession>
<dbReference type="Proteomes" id="UP000468531">
    <property type="component" value="Unassembled WGS sequence"/>
</dbReference>
<dbReference type="EMBL" id="VKHP01000088">
    <property type="protein sequence ID" value="NEU98343.1"/>
    <property type="molecule type" value="Genomic_DNA"/>
</dbReference>
<name>A0A6P1BJA1_9BRAD</name>
<comment type="caution">
    <text evidence="2">The sequence shown here is derived from an EMBL/GenBank/DDBJ whole genome shotgun (WGS) entry which is preliminary data.</text>
</comment>
<dbReference type="SUPFAM" id="SSF52768">
    <property type="entry name" value="Arginase/deacetylase"/>
    <property type="match status" value="1"/>
</dbReference>
<comment type="similarity">
    <text evidence="1">Belongs to the arginase family.</text>
</comment>
<keyword evidence="3" id="KW-1185">Reference proteome</keyword>
<protein>
    <recommendedName>
        <fullName evidence="4">Arginase</fullName>
    </recommendedName>
</protein>
<sequence length="167" mass="17731">MVRPQLFRGAEPVPRRACSMSPAENVPVDAAPPLTFMGVPFVTRVPPQSRAVIAGIPFDGGQHATRLGARLGPQSVREQSLQLRPVDPDADLDVLAELGLVDVGDARVRHGELEASQRSIAEFAGVRVEPLRGDRSAQSDMVRHGRVEQAGVGGPMEGSWPSVSGQG</sequence>
<dbReference type="GO" id="GO:0016813">
    <property type="term" value="F:hydrolase activity, acting on carbon-nitrogen (but not peptide) bonds, in linear amidines"/>
    <property type="evidence" value="ECO:0007669"/>
    <property type="project" value="UniProtKB-ARBA"/>
</dbReference>
<dbReference type="Gene3D" id="3.40.800.10">
    <property type="entry name" value="Ureohydrolase domain"/>
    <property type="match status" value="1"/>
</dbReference>
<reference evidence="2 3" key="1">
    <citation type="journal article" date="2020" name="Arch. Microbiol.">
        <title>Bradyrhizobium uaiense sp. nov., a new highly efficient cowpea symbiont.</title>
        <authorList>
            <person name="Cabral Michel D."/>
            <person name="Azarias Guimaraes A."/>
            <person name="Martins da Costa E."/>
            <person name="Soares de Carvalho T."/>
            <person name="Balsanelli E."/>
            <person name="Willems A."/>
            <person name="Maltempi de Souza E."/>
            <person name="de Souza Moreira F.M."/>
        </authorList>
    </citation>
    <scope>NUCLEOTIDE SEQUENCE [LARGE SCALE GENOMIC DNA]</scope>
    <source>
        <strain evidence="2 3">UFLA 03-164</strain>
    </source>
</reference>
<dbReference type="InterPro" id="IPR023696">
    <property type="entry name" value="Ureohydrolase_dom_sf"/>
</dbReference>
<evidence type="ECO:0000256" key="1">
    <source>
        <dbReference type="PROSITE-ProRule" id="PRU00742"/>
    </source>
</evidence>
<dbReference type="GO" id="GO:0046872">
    <property type="term" value="F:metal ion binding"/>
    <property type="evidence" value="ECO:0007669"/>
    <property type="project" value="InterPro"/>
</dbReference>
<evidence type="ECO:0008006" key="4">
    <source>
        <dbReference type="Google" id="ProtNLM"/>
    </source>
</evidence>
<feature type="non-terminal residue" evidence="2">
    <location>
        <position position="167"/>
    </location>
</feature>
<evidence type="ECO:0000313" key="3">
    <source>
        <dbReference type="Proteomes" id="UP000468531"/>
    </source>
</evidence>
<evidence type="ECO:0000313" key="2">
    <source>
        <dbReference type="EMBL" id="NEU98343.1"/>
    </source>
</evidence>